<proteinExistence type="predicted"/>
<dbReference type="InterPro" id="IPR018973">
    <property type="entry name" value="MZB"/>
</dbReference>
<dbReference type="NCBIfam" id="NF038324">
    <property type="entry name" value="DrmB_fam"/>
    <property type="match status" value="1"/>
</dbReference>
<accession>A0A917LHI0</accession>
<dbReference type="Proteomes" id="UP000616608">
    <property type="component" value="Unassembled WGS sequence"/>
</dbReference>
<organism evidence="2 3">
    <name type="scientific">Lysinibacillus alkalisoli</name>
    <dbReference type="NCBI Taxonomy" id="1911548"/>
    <lineage>
        <taxon>Bacteria</taxon>
        <taxon>Bacillati</taxon>
        <taxon>Bacillota</taxon>
        <taxon>Bacilli</taxon>
        <taxon>Bacillales</taxon>
        <taxon>Bacillaceae</taxon>
        <taxon>Lysinibacillus</taxon>
    </lineage>
</organism>
<sequence length="612" mass="69781">MRRLPLRRSQLVGANGPGSLIVSPEGETAIVGALDYWFTKETKDEKNRAEFEVFEPRLKGFLGVNKLYMPPDYRKAHEDTSNSNLMIPLLRFPLWHYCPFCKELHRLNYSAESSCKFCRTCNENRYMKQVPFITICKQGHISDFPWGEWVHSGQECNGTMTLNTSGGATLDSWSIKCSCGKNRSLRGITAKRENSSVITEELYGDALKYTCKGHKAWCSDEFEPCNEPTVAILRNSINVYLQQKVSVISLPGEKNQNVDKLLDFLQRQTVVHGLVQSQTNIVGKVEMLYNAASSQLNVSKEDCEKTILYMESSISVDEGNGDLSSPMILREKEFDVLQSAQNEECLKIFEEWSNEDADAKDYAGAYTKFIKKINRVTKLRETTALAGFKRLSSVEEDGSYKFKPSYDLMYHKEVPNEKKWLPAYSVFGEGIFIQFDLEEIRKWEQKVEVQQYFEEYLSRISKMKHYMPEIINNPRNIMMHSLAHLIMEEIANTSGYNMASIRERLYMNENQAGMLIYTSAGDIEGTFGGLVRLGHKMKFFHMIDKALGKSHWCSSDPVCTELGMTMGQGLQGANGSACYNCIYIPETSCECGNMYLDRTLLSHSNLGFFNLN</sequence>
<protein>
    <recommendedName>
        <fullName evidence="1">MrfA-like Zn-binding domain-containing protein</fullName>
    </recommendedName>
</protein>
<dbReference type="RefSeq" id="WP_188614711.1">
    <property type="nucleotide sequence ID" value="NZ_BMJT01000005.1"/>
</dbReference>
<dbReference type="EMBL" id="BMJT01000005">
    <property type="protein sequence ID" value="GGG23893.1"/>
    <property type="molecule type" value="Genomic_DNA"/>
</dbReference>
<name>A0A917LHI0_9BACI</name>
<feature type="domain" description="MrfA-like Zn-binding" evidence="1">
    <location>
        <begin position="482"/>
        <end position="582"/>
    </location>
</feature>
<reference evidence="2" key="1">
    <citation type="journal article" date="2014" name="Int. J. Syst. Evol. Microbiol.">
        <title>Complete genome sequence of Corynebacterium casei LMG S-19264T (=DSM 44701T), isolated from a smear-ripened cheese.</title>
        <authorList>
            <consortium name="US DOE Joint Genome Institute (JGI-PGF)"/>
            <person name="Walter F."/>
            <person name="Albersmeier A."/>
            <person name="Kalinowski J."/>
            <person name="Ruckert C."/>
        </authorList>
    </citation>
    <scope>NUCLEOTIDE SEQUENCE</scope>
    <source>
        <strain evidence="2">CGMCC 1.15760</strain>
    </source>
</reference>
<gene>
    <name evidence="2" type="ORF">GCM10007425_17910</name>
</gene>
<dbReference type="InterPro" id="IPR047721">
    <property type="entry name" value="DrmB"/>
</dbReference>
<dbReference type="Pfam" id="PF09369">
    <property type="entry name" value="MZB"/>
    <property type="match status" value="1"/>
</dbReference>
<keyword evidence="3" id="KW-1185">Reference proteome</keyword>
<reference evidence="2" key="2">
    <citation type="submission" date="2020-09" db="EMBL/GenBank/DDBJ databases">
        <authorList>
            <person name="Sun Q."/>
            <person name="Zhou Y."/>
        </authorList>
    </citation>
    <scope>NUCLEOTIDE SEQUENCE</scope>
    <source>
        <strain evidence="2">CGMCC 1.15760</strain>
    </source>
</reference>
<dbReference type="AlphaFoldDB" id="A0A917LHI0"/>
<evidence type="ECO:0000313" key="3">
    <source>
        <dbReference type="Proteomes" id="UP000616608"/>
    </source>
</evidence>
<comment type="caution">
    <text evidence="2">The sequence shown here is derived from an EMBL/GenBank/DDBJ whole genome shotgun (WGS) entry which is preliminary data.</text>
</comment>
<evidence type="ECO:0000259" key="1">
    <source>
        <dbReference type="Pfam" id="PF09369"/>
    </source>
</evidence>
<evidence type="ECO:0000313" key="2">
    <source>
        <dbReference type="EMBL" id="GGG23893.1"/>
    </source>
</evidence>